<proteinExistence type="predicted"/>
<evidence type="ECO:0000313" key="3">
    <source>
        <dbReference type="Proteomes" id="UP000249363"/>
    </source>
</evidence>
<gene>
    <name evidence="2" type="ORF">BHQ10_006482</name>
</gene>
<dbReference type="PANTHER" id="PTHR21310">
    <property type="entry name" value="AMINOGLYCOSIDE PHOSPHOTRANSFERASE-RELATED-RELATED"/>
    <property type="match status" value="1"/>
</dbReference>
<dbReference type="OrthoDB" id="10003767at2759"/>
<dbReference type="Pfam" id="PF01636">
    <property type="entry name" value="APH"/>
    <property type="match status" value="1"/>
</dbReference>
<dbReference type="EMBL" id="MIKG01000012">
    <property type="protein sequence ID" value="RAO70470.1"/>
    <property type="molecule type" value="Genomic_DNA"/>
</dbReference>
<dbReference type="RefSeq" id="XP_040734986.1">
    <property type="nucleotide sequence ID" value="XM_040879073.1"/>
</dbReference>
<dbReference type="InterPro" id="IPR002575">
    <property type="entry name" value="Aminoglycoside_PTrfase"/>
</dbReference>
<dbReference type="GeneID" id="63795698"/>
<accession>A0A364L3T0</accession>
<comment type="caution">
    <text evidence="2">The sequence shown here is derived from an EMBL/GenBank/DDBJ whole genome shotgun (WGS) entry which is preliminary data.</text>
</comment>
<name>A0A364L3T0_TALAM</name>
<organism evidence="2 3">
    <name type="scientific">Talaromyces amestolkiae</name>
    <dbReference type="NCBI Taxonomy" id="1196081"/>
    <lineage>
        <taxon>Eukaryota</taxon>
        <taxon>Fungi</taxon>
        <taxon>Dikarya</taxon>
        <taxon>Ascomycota</taxon>
        <taxon>Pezizomycotina</taxon>
        <taxon>Eurotiomycetes</taxon>
        <taxon>Eurotiomycetidae</taxon>
        <taxon>Eurotiales</taxon>
        <taxon>Trichocomaceae</taxon>
        <taxon>Talaromyces</taxon>
        <taxon>Talaromyces sect. Talaromyces</taxon>
    </lineage>
</organism>
<dbReference type="InterPro" id="IPR051678">
    <property type="entry name" value="AGP_Transferase"/>
</dbReference>
<reference evidence="2 3" key="1">
    <citation type="journal article" date="2017" name="Biotechnol. Biofuels">
        <title>Differential beta-glucosidase expression as a function of carbon source availability in Talaromyces amestolkiae: a genomic and proteomic approach.</title>
        <authorList>
            <person name="de Eugenio L.I."/>
            <person name="Mendez-Liter J.A."/>
            <person name="Nieto-Dominguez M."/>
            <person name="Alonso L."/>
            <person name="Gil-Munoz J."/>
            <person name="Barriuso J."/>
            <person name="Prieto A."/>
            <person name="Martinez M.J."/>
        </authorList>
    </citation>
    <scope>NUCLEOTIDE SEQUENCE [LARGE SCALE GENOMIC DNA]</scope>
    <source>
        <strain evidence="2 3">CIB</strain>
    </source>
</reference>
<dbReference type="AlphaFoldDB" id="A0A364L3T0"/>
<dbReference type="PANTHER" id="PTHR21310:SF51">
    <property type="entry name" value="AMINOGLYCOSIDE PHOSPHOTRANSFERASE DOMAIN-CONTAINING PROTEIN"/>
    <property type="match status" value="1"/>
</dbReference>
<dbReference type="InterPro" id="IPR011009">
    <property type="entry name" value="Kinase-like_dom_sf"/>
</dbReference>
<evidence type="ECO:0000313" key="2">
    <source>
        <dbReference type="EMBL" id="RAO70470.1"/>
    </source>
</evidence>
<dbReference type="SUPFAM" id="SSF56112">
    <property type="entry name" value="Protein kinase-like (PK-like)"/>
    <property type="match status" value="1"/>
</dbReference>
<feature type="domain" description="Aminoglycoside phosphotransferase" evidence="1">
    <location>
        <begin position="100"/>
        <end position="321"/>
    </location>
</feature>
<dbReference type="Proteomes" id="UP000249363">
    <property type="component" value="Unassembled WGS sequence"/>
</dbReference>
<protein>
    <recommendedName>
        <fullName evidence="1">Aminoglycoside phosphotransferase domain-containing protein</fullName>
    </recommendedName>
</protein>
<sequence>METVLNTDSLNEKNSNEFNDDEHELFNPVLASIRLDKLADYASSIRKTLDHHSANFSAVIVGSPIFGSYHILYPIEFLDKVRWLLKVPINGTRDKFCDLDARSIRSEASTMRYLRKITTIPIPDVITFSSSCDNELNCPFILMSYIDGKPLYDIWFDRTQPNDVIEARRTKSLQGVAAAMVQLGQVSFEQAGSLFTSELNGDIDANSLEIWPLRLVNNIAMLERMKDDDYDDLPIYLEAGPFRDFQAYFTALLDYREKSPTTDFTRGQLILLRILLDWIPEPKLRDECKPFVLAHPDLDIQNVLVAEDGTLQGIIDWDGVCSVPRPVGNERFPSWLTRDWDPAMYGWNEDMERGVEPVGVWEDSPEILRKYRSIYVGFMQSFARSNNNPLFGLTRNSIIYENLLIAANDPLCTFGILQKVFGEIQNHVRTDVLQSESSDEEGLEEFDLHNISWALSENRLSECHLNLLKQGFHLLLNGEEVL</sequence>
<keyword evidence="3" id="KW-1185">Reference proteome</keyword>
<evidence type="ECO:0000259" key="1">
    <source>
        <dbReference type="Pfam" id="PF01636"/>
    </source>
</evidence>